<dbReference type="AlphaFoldDB" id="A0A6F8YJC0"/>
<proteinExistence type="predicted"/>
<sequence>MADGAHTPTRPSWTCSTCGADWPCGEARDQLCQEYGEQRVNLAVYMATQLGHAAGELSGTSTNELYLRFIAWTRP</sequence>
<dbReference type="RefSeq" id="WP_173158074.1">
    <property type="nucleotide sequence ID" value="NZ_AP022871.1"/>
</dbReference>
<gene>
    <name evidence="1" type="ORF">Psuf_034830</name>
</gene>
<evidence type="ECO:0000313" key="1">
    <source>
        <dbReference type="EMBL" id="BCB86170.1"/>
    </source>
</evidence>
<accession>A0A6F8YJC0</accession>
<protein>
    <recommendedName>
        <fullName evidence="3">Flavin reductase</fullName>
    </recommendedName>
</protein>
<reference evidence="1 2" key="1">
    <citation type="submission" date="2020-03" db="EMBL/GenBank/DDBJ databases">
        <title>Whole genome shotgun sequence of Phytohabitans suffuscus NBRC 105367.</title>
        <authorList>
            <person name="Komaki H."/>
            <person name="Tamura T."/>
        </authorList>
    </citation>
    <scope>NUCLEOTIDE SEQUENCE [LARGE SCALE GENOMIC DNA]</scope>
    <source>
        <strain evidence="1 2">NBRC 105367</strain>
    </source>
</reference>
<evidence type="ECO:0000313" key="2">
    <source>
        <dbReference type="Proteomes" id="UP000503011"/>
    </source>
</evidence>
<evidence type="ECO:0008006" key="3">
    <source>
        <dbReference type="Google" id="ProtNLM"/>
    </source>
</evidence>
<keyword evidence="2" id="KW-1185">Reference proteome</keyword>
<dbReference type="Proteomes" id="UP000503011">
    <property type="component" value="Chromosome"/>
</dbReference>
<organism evidence="1 2">
    <name type="scientific">Phytohabitans suffuscus</name>
    <dbReference type="NCBI Taxonomy" id="624315"/>
    <lineage>
        <taxon>Bacteria</taxon>
        <taxon>Bacillati</taxon>
        <taxon>Actinomycetota</taxon>
        <taxon>Actinomycetes</taxon>
        <taxon>Micromonosporales</taxon>
        <taxon>Micromonosporaceae</taxon>
    </lineage>
</organism>
<dbReference type="EMBL" id="AP022871">
    <property type="protein sequence ID" value="BCB86170.1"/>
    <property type="molecule type" value="Genomic_DNA"/>
</dbReference>
<dbReference type="KEGG" id="psuu:Psuf_034830"/>
<reference evidence="1 2" key="2">
    <citation type="submission" date="2020-03" db="EMBL/GenBank/DDBJ databases">
        <authorList>
            <person name="Ichikawa N."/>
            <person name="Kimura A."/>
            <person name="Kitahashi Y."/>
            <person name="Uohara A."/>
        </authorList>
    </citation>
    <scope>NUCLEOTIDE SEQUENCE [LARGE SCALE GENOMIC DNA]</scope>
    <source>
        <strain evidence="1 2">NBRC 105367</strain>
    </source>
</reference>
<name>A0A6F8YJC0_9ACTN</name>